<proteinExistence type="predicted"/>
<reference evidence="1 2" key="1">
    <citation type="journal article" date="2023" name="Plants (Basel)">
        <title>Bridging the Gap: Combining Genomics and Transcriptomics Approaches to Understand Stylosanthes scabra, an Orphan Legume from the Brazilian Caatinga.</title>
        <authorList>
            <person name="Ferreira-Neto J.R.C."/>
            <person name="da Silva M.D."/>
            <person name="Binneck E."/>
            <person name="de Melo N.F."/>
            <person name="da Silva R.H."/>
            <person name="de Melo A.L.T.M."/>
            <person name="Pandolfi V."/>
            <person name="Bustamante F.O."/>
            <person name="Brasileiro-Vidal A.C."/>
            <person name="Benko-Iseppon A.M."/>
        </authorList>
    </citation>
    <scope>NUCLEOTIDE SEQUENCE [LARGE SCALE GENOMIC DNA]</scope>
    <source>
        <tissue evidence="1">Leaves</tissue>
    </source>
</reference>
<name>A0ABU6YP75_9FABA</name>
<keyword evidence="2" id="KW-1185">Reference proteome</keyword>
<dbReference type="Proteomes" id="UP001341840">
    <property type="component" value="Unassembled WGS sequence"/>
</dbReference>
<comment type="caution">
    <text evidence="1">The sequence shown here is derived from an EMBL/GenBank/DDBJ whole genome shotgun (WGS) entry which is preliminary data.</text>
</comment>
<gene>
    <name evidence="1" type="ORF">PIB30_076187</name>
</gene>
<accession>A0ABU6YP75</accession>
<organism evidence="1 2">
    <name type="scientific">Stylosanthes scabra</name>
    <dbReference type="NCBI Taxonomy" id="79078"/>
    <lineage>
        <taxon>Eukaryota</taxon>
        <taxon>Viridiplantae</taxon>
        <taxon>Streptophyta</taxon>
        <taxon>Embryophyta</taxon>
        <taxon>Tracheophyta</taxon>
        <taxon>Spermatophyta</taxon>
        <taxon>Magnoliopsida</taxon>
        <taxon>eudicotyledons</taxon>
        <taxon>Gunneridae</taxon>
        <taxon>Pentapetalae</taxon>
        <taxon>rosids</taxon>
        <taxon>fabids</taxon>
        <taxon>Fabales</taxon>
        <taxon>Fabaceae</taxon>
        <taxon>Papilionoideae</taxon>
        <taxon>50 kb inversion clade</taxon>
        <taxon>dalbergioids sensu lato</taxon>
        <taxon>Dalbergieae</taxon>
        <taxon>Pterocarpus clade</taxon>
        <taxon>Stylosanthes</taxon>
    </lineage>
</organism>
<evidence type="ECO:0000313" key="1">
    <source>
        <dbReference type="EMBL" id="MED6211696.1"/>
    </source>
</evidence>
<evidence type="ECO:0000313" key="2">
    <source>
        <dbReference type="Proteomes" id="UP001341840"/>
    </source>
</evidence>
<protein>
    <submittedName>
        <fullName evidence="1">Uncharacterized protein</fullName>
    </submittedName>
</protein>
<sequence length="295" mass="33956">MVRQPQNEKTCSRLNTKKLRAQQHDYACPRLSYNHLLTRIRQTTDDRLPVHGKPKLICHVFQHNHILPSRHVEGVHLRAPPIYERANQRLIQLEPMPIKASKWYTKHTSDGLHKYEQVTWATLSRWYITSTAAVAAVACSSSSMGYHFFNPPLESLYAISLFSQLKLNKMSQMGTMKAYRGPQLLFSPFSASVFRHLLSTITYFISSRRSEYFAPNLVAGNLPTRRQKPSVPGWALPPSRRDLGRWICGADQRLQPLNLQSYPTHFSTHMRPATLTRVFFAQLGFDPLSNRVDSR</sequence>
<dbReference type="EMBL" id="JASCZI010242647">
    <property type="protein sequence ID" value="MED6211696.1"/>
    <property type="molecule type" value="Genomic_DNA"/>
</dbReference>